<evidence type="ECO:0000313" key="2">
    <source>
        <dbReference type="Proteomes" id="UP001156484"/>
    </source>
</evidence>
<evidence type="ECO:0000313" key="1">
    <source>
        <dbReference type="EMBL" id="UYP17748.1"/>
    </source>
</evidence>
<proteinExistence type="predicted"/>
<organism evidence="1 2">
    <name type="scientific">Rhodococcus sacchari</name>
    <dbReference type="NCBI Taxonomy" id="2962047"/>
    <lineage>
        <taxon>Bacteria</taxon>
        <taxon>Bacillati</taxon>
        <taxon>Actinomycetota</taxon>
        <taxon>Actinomycetes</taxon>
        <taxon>Mycobacteriales</taxon>
        <taxon>Nocardiaceae</taxon>
        <taxon>Rhodococcus</taxon>
    </lineage>
</organism>
<dbReference type="Proteomes" id="UP001156484">
    <property type="component" value="Chromosome"/>
</dbReference>
<accession>A0ACD4DCP3</accession>
<dbReference type="EMBL" id="CP107551">
    <property type="protein sequence ID" value="UYP17748.1"/>
    <property type="molecule type" value="Genomic_DNA"/>
</dbReference>
<sequence>MVNVCACGHEKAAHWLIVTDGEPPWCTECQCTAYVPESES</sequence>
<protein>
    <submittedName>
        <fullName evidence="1">Uncharacterized protein</fullName>
    </submittedName>
</protein>
<name>A0ACD4DCP3_9NOCA</name>
<gene>
    <name evidence="1" type="ORF">OED52_13810</name>
</gene>
<reference evidence="1" key="1">
    <citation type="submission" date="2022-10" db="EMBL/GenBank/DDBJ databases">
        <title>Rhodococcus ferula Z13 complete genome.</title>
        <authorList>
            <person name="Long X."/>
            <person name="Zang M."/>
        </authorList>
    </citation>
    <scope>NUCLEOTIDE SEQUENCE</scope>
    <source>
        <strain evidence="1">Z13</strain>
    </source>
</reference>
<keyword evidence="2" id="KW-1185">Reference proteome</keyword>